<protein>
    <recommendedName>
        <fullName evidence="6">Acetylxylan esterase</fullName>
    </recommendedName>
</protein>
<dbReference type="Gene3D" id="3.40.50.1820">
    <property type="entry name" value="alpha/beta hydrolase"/>
    <property type="match status" value="1"/>
</dbReference>
<evidence type="ECO:0000313" key="5">
    <source>
        <dbReference type="Proteomes" id="UP000216752"/>
    </source>
</evidence>
<dbReference type="Pfam" id="PF00326">
    <property type="entry name" value="Peptidase_S9"/>
    <property type="match status" value="1"/>
</dbReference>
<dbReference type="PANTHER" id="PTHR48081">
    <property type="entry name" value="AB HYDROLASE SUPERFAMILY PROTEIN C4A8.06C"/>
    <property type="match status" value="1"/>
</dbReference>
<keyword evidence="1" id="KW-0378">Hydrolase</keyword>
<dbReference type="Pfam" id="PF20434">
    <property type="entry name" value="BD-FAE"/>
    <property type="match status" value="1"/>
</dbReference>
<proteinExistence type="predicted"/>
<sequence>MKKLLAVILLAGGILGSMLFFQEKSIECRNSSAGGIQREQHGVLHLNVDSTVGEIMDHPTFAGFSRFLLPEETGWPNAGMKLREIAALLPYHSHIEVNTTVRVLNHMIDEASAGKRIFYDFYTEEQKQQDAKKRNTGLFFFRGKPGAPFAVVCPGGGFSYVGSIHEGFPYALEISEQGYNAFVIQYRVGSEQRAVEDLAAAIFYIFAHAEELGVSTTGYSLWGSSAGARMAADIGSFGVAAFGGQKLSKPTAVIMAYTGHSSYTKQDPPTFVVVGSNDGIAPPYVMKKRLDAMQKAGIDVEFHEYPGLGHGFGLGVGTSAEGWTKKAVDFWKRHFSET</sequence>
<dbReference type="PANTHER" id="PTHR48081:SF6">
    <property type="entry name" value="PEPTIDASE S9 PROLYL OLIGOPEPTIDASE CATALYTIC DOMAIN-CONTAINING PROTEIN"/>
    <property type="match status" value="1"/>
</dbReference>
<name>A0ABZ3IQY1_9FIRM</name>
<dbReference type="InterPro" id="IPR049492">
    <property type="entry name" value="BD-FAE-like_dom"/>
</dbReference>
<accession>A0ABZ3IQY1</accession>
<dbReference type="InterPro" id="IPR050300">
    <property type="entry name" value="GDXG_lipolytic_enzyme"/>
</dbReference>
<feature type="domain" description="Peptidase S9 prolyl oligopeptidase catalytic" evidence="2">
    <location>
        <begin position="260"/>
        <end position="336"/>
    </location>
</feature>
<evidence type="ECO:0000259" key="2">
    <source>
        <dbReference type="Pfam" id="PF00326"/>
    </source>
</evidence>
<feature type="domain" description="BD-FAE-like" evidence="3">
    <location>
        <begin position="148"/>
        <end position="233"/>
    </location>
</feature>
<evidence type="ECO:0008006" key="6">
    <source>
        <dbReference type="Google" id="ProtNLM"/>
    </source>
</evidence>
<evidence type="ECO:0000256" key="1">
    <source>
        <dbReference type="ARBA" id="ARBA00022801"/>
    </source>
</evidence>
<reference evidence="4" key="1">
    <citation type="submission" date="2024-05" db="EMBL/GenBank/DDBJ databases">
        <title>Isolation and characterization of Sporomusa carbonis sp. nov., a carboxydotrophic hydrogenogen in the genus of Sporomusa isolated from a charcoal burning pile.</title>
        <authorList>
            <person name="Boeer T."/>
            <person name="Rosenbaum F."/>
            <person name="Eysell L."/>
            <person name="Mueller V."/>
            <person name="Daniel R."/>
            <person name="Poehlein A."/>
        </authorList>
    </citation>
    <scope>NUCLEOTIDE SEQUENCE [LARGE SCALE GENOMIC DNA]</scope>
    <source>
        <strain evidence="4">DSM 10669</strain>
    </source>
</reference>
<evidence type="ECO:0000313" key="4">
    <source>
        <dbReference type="EMBL" id="XFO67798.1"/>
    </source>
</evidence>
<dbReference type="Proteomes" id="UP000216752">
    <property type="component" value="Chromosome"/>
</dbReference>
<organism evidence="4 5">
    <name type="scientific">Sporomusa silvacetica DSM 10669</name>
    <dbReference type="NCBI Taxonomy" id="1123289"/>
    <lineage>
        <taxon>Bacteria</taxon>
        <taxon>Bacillati</taxon>
        <taxon>Bacillota</taxon>
        <taxon>Negativicutes</taxon>
        <taxon>Selenomonadales</taxon>
        <taxon>Sporomusaceae</taxon>
        <taxon>Sporomusa</taxon>
    </lineage>
</organism>
<dbReference type="InterPro" id="IPR029058">
    <property type="entry name" value="AB_hydrolase_fold"/>
</dbReference>
<dbReference type="InterPro" id="IPR001375">
    <property type="entry name" value="Peptidase_S9_cat"/>
</dbReference>
<dbReference type="EMBL" id="CP155573">
    <property type="protein sequence ID" value="XFO67798.1"/>
    <property type="molecule type" value="Genomic_DNA"/>
</dbReference>
<gene>
    <name evidence="4" type="ORF">SPSIL_040170</name>
</gene>
<keyword evidence="5" id="KW-1185">Reference proteome</keyword>
<dbReference type="SUPFAM" id="SSF53474">
    <property type="entry name" value="alpha/beta-Hydrolases"/>
    <property type="match status" value="1"/>
</dbReference>
<evidence type="ECO:0000259" key="3">
    <source>
        <dbReference type="Pfam" id="PF20434"/>
    </source>
</evidence>